<evidence type="ECO:0000256" key="1">
    <source>
        <dbReference type="ARBA" id="ARBA00022857"/>
    </source>
</evidence>
<dbReference type="InterPro" id="IPR013149">
    <property type="entry name" value="ADH-like_C"/>
</dbReference>
<evidence type="ECO:0000313" key="5">
    <source>
        <dbReference type="Proteomes" id="UP001209694"/>
    </source>
</evidence>
<comment type="caution">
    <text evidence="4">The sequence shown here is derived from an EMBL/GenBank/DDBJ whole genome shotgun (WGS) entry which is preliminary data.</text>
</comment>
<dbReference type="SUPFAM" id="SSF51735">
    <property type="entry name" value="NAD(P)-binding Rossmann-fold domains"/>
    <property type="match status" value="1"/>
</dbReference>
<dbReference type="InterPro" id="IPR011032">
    <property type="entry name" value="GroES-like_sf"/>
</dbReference>
<name>A0AAW5UW52_9LEPT</name>
<reference evidence="4" key="1">
    <citation type="submission" date="2022-06" db="EMBL/GenBank/DDBJ databases">
        <title>Leptospira isolates from biofilms formed at urban environments.</title>
        <authorList>
            <person name="Ribeiro P.S."/>
            <person name="Sousa T."/>
            <person name="Carvalho N."/>
            <person name="Aburjaile F."/>
            <person name="Neves F."/>
            <person name="Oliveira D."/>
            <person name="Blanco L."/>
            <person name="Lima J."/>
            <person name="Costa F."/>
            <person name="Brenig B."/>
            <person name="Soares S."/>
            <person name="Ramos R."/>
            <person name="Goes-Neto A."/>
            <person name="Matiuzzi M."/>
            <person name="Azevedo V."/>
            <person name="Ristow P."/>
        </authorList>
    </citation>
    <scope>NUCLEOTIDE SEQUENCE</scope>
    <source>
        <strain evidence="4">VSF7</strain>
    </source>
</reference>
<accession>A0AAW5UW52</accession>
<dbReference type="InterPro" id="IPR036291">
    <property type="entry name" value="NAD(P)-bd_dom_sf"/>
</dbReference>
<dbReference type="AlphaFoldDB" id="A0AAW5UW52"/>
<protein>
    <submittedName>
        <fullName evidence="4">Zinc-binding dehydrogenase</fullName>
    </submittedName>
</protein>
<dbReference type="InterPro" id="IPR020843">
    <property type="entry name" value="ER"/>
</dbReference>
<dbReference type="Gene3D" id="3.40.50.720">
    <property type="entry name" value="NAD(P)-binding Rossmann-like Domain"/>
    <property type="match status" value="1"/>
</dbReference>
<dbReference type="Gene3D" id="3.90.180.10">
    <property type="entry name" value="Medium-chain alcohol dehydrogenases, catalytic domain"/>
    <property type="match status" value="1"/>
</dbReference>
<organism evidence="4 5">
    <name type="scientific">Leptospira levettii</name>
    <dbReference type="NCBI Taxonomy" id="2023178"/>
    <lineage>
        <taxon>Bacteria</taxon>
        <taxon>Pseudomonadati</taxon>
        <taxon>Spirochaetota</taxon>
        <taxon>Spirochaetia</taxon>
        <taxon>Leptospirales</taxon>
        <taxon>Leptospiraceae</taxon>
        <taxon>Leptospira</taxon>
    </lineage>
</organism>
<dbReference type="GO" id="GO:0016651">
    <property type="term" value="F:oxidoreductase activity, acting on NAD(P)H"/>
    <property type="evidence" value="ECO:0007669"/>
    <property type="project" value="TreeGrafter"/>
</dbReference>
<evidence type="ECO:0000313" key="4">
    <source>
        <dbReference type="EMBL" id="MCW7513755.1"/>
    </source>
</evidence>
<evidence type="ECO:0000259" key="3">
    <source>
        <dbReference type="SMART" id="SM00829"/>
    </source>
</evidence>
<dbReference type="EMBL" id="JAMQQD010000001">
    <property type="protein sequence ID" value="MCW7513755.1"/>
    <property type="molecule type" value="Genomic_DNA"/>
</dbReference>
<dbReference type="CDD" id="cd08291">
    <property type="entry name" value="ETR_like_1"/>
    <property type="match status" value="1"/>
</dbReference>
<sequence length="338" mass="37842">MASRFSVSEWDEMKAVTILKYDEIEPHLELREKEIPTPKENEVRIKIHLSPINPSDLMFIRGLYGFKKKAPVSAGFEASGTVDAVGSAIKTLKVGMAVSCVAPQNDGSWAEYMITTEDNCLPLVDGVTLDEGSSFFVNPMTAWAMVSRCQKEGHQAMIQTAAASALGKMVVRLCKEKGIPLINIVRKKEQEDTLTEIGAEHILNSSSPNYQKDLFKLSKKLNATYAIDAVAGETAQSLVECMPYGGKIVCYGALSEKPFSVNAGIMLFQNKKIEGFWLSSWIYEIGLEEFQKQAREAQKYLKTVFQTKINKRFKFEDYKEGLEFYKQHMTEGKVVFGP</sequence>
<evidence type="ECO:0000256" key="2">
    <source>
        <dbReference type="ARBA" id="ARBA00023002"/>
    </source>
</evidence>
<gene>
    <name evidence="4" type="ORF">ND810_01200</name>
</gene>
<feature type="domain" description="Enoyl reductase (ER)" evidence="3">
    <location>
        <begin position="25"/>
        <end position="336"/>
    </location>
</feature>
<dbReference type="PANTHER" id="PTHR48106:SF18">
    <property type="entry name" value="QUINONE OXIDOREDUCTASE PIG3"/>
    <property type="match status" value="1"/>
</dbReference>
<dbReference type="Pfam" id="PF08240">
    <property type="entry name" value="ADH_N"/>
    <property type="match status" value="1"/>
</dbReference>
<keyword evidence="1" id="KW-0521">NADP</keyword>
<dbReference type="InterPro" id="IPR013154">
    <property type="entry name" value="ADH-like_N"/>
</dbReference>
<dbReference type="RefSeq" id="WP_265355643.1">
    <property type="nucleotide sequence ID" value="NZ_JAMQPS010000001.1"/>
</dbReference>
<keyword evidence="2" id="KW-0560">Oxidoreductase</keyword>
<proteinExistence type="predicted"/>
<dbReference type="Proteomes" id="UP001209694">
    <property type="component" value="Unassembled WGS sequence"/>
</dbReference>
<dbReference type="SMART" id="SM00829">
    <property type="entry name" value="PKS_ER"/>
    <property type="match status" value="1"/>
</dbReference>
<dbReference type="PANTHER" id="PTHR48106">
    <property type="entry name" value="QUINONE OXIDOREDUCTASE PIG3-RELATED"/>
    <property type="match status" value="1"/>
</dbReference>
<dbReference type="SUPFAM" id="SSF50129">
    <property type="entry name" value="GroES-like"/>
    <property type="match status" value="1"/>
</dbReference>
<dbReference type="GO" id="GO:0070402">
    <property type="term" value="F:NADPH binding"/>
    <property type="evidence" value="ECO:0007669"/>
    <property type="project" value="TreeGrafter"/>
</dbReference>
<dbReference type="Pfam" id="PF00107">
    <property type="entry name" value="ADH_zinc_N"/>
    <property type="match status" value="1"/>
</dbReference>